<organism evidence="3 4">
    <name type="scientific">Parascaris univalens</name>
    <name type="common">Nematode worm</name>
    <dbReference type="NCBI Taxonomy" id="6257"/>
    <lineage>
        <taxon>Eukaryota</taxon>
        <taxon>Metazoa</taxon>
        <taxon>Ecdysozoa</taxon>
        <taxon>Nematoda</taxon>
        <taxon>Chromadorea</taxon>
        <taxon>Rhabditida</taxon>
        <taxon>Spirurina</taxon>
        <taxon>Ascaridomorpha</taxon>
        <taxon>Ascaridoidea</taxon>
        <taxon>Ascarididae</taxon>
        <taxon>Parascaris</taxon>
    </lineage>
</organism>
<sequence>ITIRVLLILLCGFSGEMVAGTSVVVACAVGAYLYLTNKQACDEKLNNWIEQLSDTQADSDEDELTSKSVSQKTAESPSKEVKVIVPITDDQIRQLSKPMNEITQSGGPETTDASKHKGVKIEKELVEEIIQKLRSTENGSSQKYTSTPAAPQAQSQLMTCPYPYAQNVPVQYRDASMVYQQPSMPPGVMIHPSSPIVWTAVQMTPQPNVTSRKHSKTNNTEEERKAKRKKRSKKRKSSKRKHHKAKKEGKSTESTDEEEKEDRRRKKEKRTKRKSKHSKRDGSKEGKENKPVAKTSGTDSARITPTTPKNG</sequence>
<feature type="region of interest" description="Disordered" evidence="1">
    <location>
        <begin position="55"/>
        <end position="77"/>
    </location>
</feature>
<feature type="compositionally biased region" description="Basic residues" evidence="1">
    <location>
        <begin position="226"/>
        <end position="247"/>
    </location>
</feature>
<evidence type="ECO:0000256" key="1">
    <source>
        <dbReference type="SAM" id="MobiDB-lite"/>
    </source>
</evidence>
<dbReference type="AlphaFoldDB" id="A0A915BM11"/>
<evidence type="ECO:0000313" key="3">
    <source>
        <dbReference type="Proteomes" id="UP000887569"/>
    </source>
</evidence>
<feature type="compositionally biased region" description="Polar residues" evidence="1">
    <location>
        <begin position="295"/>
        <end position="311"/>
    </location>
</feature>
<feature type="chain" id="PRO_5036996966" evidence="2">
    <location>
        <begin position="21"/>
        <end position="311"/>
    </location>
</feature>
<dbReference type="WBParaSite" id="PgR046_g070_t01">
    <property type="protein sequence ID" value="PgR046_g070_t01"/>
    <property type="gene ID" value="PgR046_g070"/>
</dbReference>
<name>A0A915BM11_PARUN</name>
<dbReference type="Proteomes" id="UP000887569">
    <property type="component" value="Unplaced"/>
</dbReference>
<accession>A0A915BM11</accession>
<evidence type="ECO:0000256" key="2">
    <source>
        <dbReference type="SAM" id="SignalP"/>
    </source>
</evidence>
<protein>
    <submittedName>
        <fullName evidence="4">Uncharacterized protein</fullName>
    </submittedName>
</protein>
<feature type="signal peptide" evidence="2">
    <location>
        <begin position="1"/>
        <end position="20"/>
    </location>
</feature>
<feature type="compositionally biased region" description="Polar residues" evidence="1">
    <location>
        <begin position="66"/>
        <end position="76"/>
    </location>
</feature>
<feature type="compositionally biased region" description="Basic and acidic residues" evidence="1">
    <location>
        <begin position="280"/>
        <end position="291"/>
    </location>
</feature>
<reference evidence="4" key="1">
    <citation type="submission" date="2022-11" db="UniProtKB">
        <authorList>
            <consortium name="WormBaseParasite"/>
        </authorList>
    </citation>
    <scope>IDENTIFICATION</scope>
</reference>
<keyword evidence="2" id="KW-0732">Signal</keyword>
<evidence type="ECO:0000313" key="4">
    <source>
        <dbReference type="WBParaSite" id="PgR046_g070_t01"/>
    </source>
</evidence>
<feature type="compositionally biased region" description="Basic residues" evidence="1">
    <location>
        <begin position="263"/>
        <end position="279"/>
    </location>
</feature>
<feature type="region of interest" description="Disordered" evidence="1">
    <location>
        <begin position="204"/>
        <end position="311"/>
    </location>
</feature>
<proteinExistence type="predicted"/>
<keyword evidence="3" id="KW-1185">Reference proteome</keyword>